<dbReference type="InterPro" id="IPR008266">
    <property type="entry name" value="Tyr_kinase_AS"/>
</dbReference>
<dbReference type="GO" id="GO:0004674">
    <property type="term" value="F:protein serine/threonine kinase activity"/>
    <property type="evidence" value="ECO:0007669"/>
    <property type="project" value="TreeGrafter"/>
</dbReference>
<feature type="signal peptide" evidence="1">
    <location>
        <begin position="1"/>
        <end position="19"/>
    </location>
</feature>
<dbReference type="InterPro" id="IPR051681">
    <property type="entry name" value="Ser/Thr_Kinases-Pseudokinases"/>
</dbReference>
<dbReference type="InterPro" id="IPR011009">
    <property type="entry name" value="Kinase-like_dom_sf"/>
</dbReference>
<dbReference type="SMART" id="SM00219">
    <property type="entry name" value="TyrKc"/>
    <property type="match status" value="1"/>
</dbReference>
<evidence type="ECO:0000313" key="3">
    <source>
        <dbReference type="EMBL" id="CAF3928195.1"/>
    </source>
</evidence>
<dbReference type="InterPro" id="IPR020635">
    <property type="entry name" value="Tyr_kinase_cat_dom"/>
</dbReference>
<evidence type="ECO:0000256" key="1">
    <source>
        <dbReference type="SAM" id="SignalP"/>
    </source>
</evidence>
<dbReference type="Proteomes" id="UP000663836">
    <property type="component" value="Unassembled WGS sequence"/>
</dbReference>
<comment type="caution">
    <text evidence="3">The sequence shown here is derived from an EMBL/GenBank/DDBJ whole genome shotgun (WGS) entry which is preliminary data.</text>
</comment>
<proteinExistence type="predicted"/>
<gene>
    <name evidence="3" type="ORF">JBS370_LOCUS22306</name>
</gene>
<protein>
    <recommendedName>
        <fullName evidence="2">Protein kinase domain-containing protein</fullName>
    </recommendedName>
</protein>
<dbReference type="PROSITE" id="PS00109">
    <property type="entry name" value="PROTEIN_KINASE_TYR"/>
    <property type="match status" value="1"/>
</dbReference>
<evidence type="ECO:0000259" key="2">
    <source>
        <dbReference type="PROSITE" id="PS50011"/>
    </source>
</evidence>
<sequence>MRQTMFMILLILFINQCVSQTGFPKQFQATLNISGLYSWQTPIQGVQQLLYDYKNSRIRFDIQGWRLKQNETYMVKYKLEGAEADSPASQGFTMFNFNPDYPALTKNDCWYRTNPMADIAPFPSTWLNWSQSDFEIQPWFPLPSDLINKGEEWIPEIQQNAMRYDSPEICDLKQSHLGKVPCLSYFETQDKPVKTIRARAAHGDYDSDEYISTVYLSFTNGIPSDAEHLFNLPDKWPSYCGNANTGFDIQPLHGFVVTPDGQDHFTLKLQTPPVHSLGDQVKVEFKVQPNWYYNGTRCAQFNTIVFDRENWQIPQQVDMSFLDYGCCMYEITANAGQVCKAKWLSKNRQVACKVIRVTPQRCHLEESFRKELAAYAELSGAFILKTFGYGDRMLDNGVKECYLITEFMHRGSLTDVIHNRDEKISLRRKLSMACHIASGMRKLHAHTMIHRDIRPDNILVSNNFTAKIGDMGIARIFNPEERHTLIGCLPFMPPEFHRGDGQYDQSLDVFTYGLTLNELFTEKIHRFNQSTKHVQLIEQSPIFIDLILQCIRDESTRRPTAVELEDILHKNRQAADRYIKEKCLNYTNQAITTKDSVFIRFYNECNQQKKAELKAIFSPPSRPHVNLDLIRQHFEDMMKQFSSVHGKDADRNKDRPEVVKFKKFLHNPSSLPVVEPIKKDRRPSTSSSKFHRVEEHHQQFLRVVKHQRSRTPIPICPHFNDPLHDRDFFHRPDRFRAFGDNDDIEQRMRRLHLEAGIDQPSPHFCQIMRKFK</sequence>
<dbReference type="AlphaFoldDB" id="A0A819JBV9"/>
<name>A0A819JBV9_9BILA</name>
<dbReference type="Pfam" id="PF00069">
    <property type="entry name" value="Pkinase"/>
    <property type="match status" value="1"/>
</dbReference>
<keyword evidence="1" id="KW-0732">Signal</keyword>
<dbReference type="PANTHER" id="PTHR44329">
    <property type="entry name" value="SERINE/THREONINE-PROTEIN KINASE TNNI3K-RELATED"/>
    <property type="match status" value="1"/>
</dbReference>
<dbReference type="EMBL" id="CAJOBD010003097">
    <property type="protein sequence ID" value="CAF3928195.1"/>
    <property type="molecule type" value="Genomic_DNA"/>
</dbReference>
<evidence type="ECO:0000313" key="4">
    <source>
        <dbReference type="Proteomes" id="UP000663836"/>
    </source>
</evidence>
<reference evidence="3" key="1">
    <citation type="submission" date="2021-02" db="EMBL/GenBank/DDBJ databases">
        <authorList>
            <person name="Nowell W R."/>
        </authorList>
    </citation>
    <scope>NUCLEOTIDE SEQUENCE</scope>
</reference>
<dbReference type="SUPFAM" id="SSF56112">
    <property type="entry name" value="Protein kinase-like (PK-like)"/>
    <property type="match status" value="1"/>
</dbReference>
<accession>A0A819JBV9</accession>
<dbReference type="InterPro" id="IPR000719">
    <property type="entry name" value="Prot_kinase_dom"/>
</dbReference>
<dbReference type="GO" id="GO:0005524">
    <property type="term" value="F:ATP binding"/>
    <property type="evidence" value="ECO:0007669"/>
    <property type="project" value="InterPro"/>
</dbReference>
<feature type="chain" id="PRO_5032809955" description="Protein kinase domain-containing protein" evidence="1">
    <location>
        <begin position="20"/>
        <end position="772"/>
    </location>
</feature>
<organism evidence="3 4">
    <name type="scientific">Rotaria sordida</name>
    <dbReference type="NCBI Taxonomy" id="392033"/>
    <lineage>
        <taxon>Eukaryota</taxon>
        <taxon>Metazoa</taxon>
        <taxon>Spiralia</taxon>
        <taxon>Gnathifera</taxon>
        <taxon>Rotifera</taxon>
        <taxon>Eurotatoria</taxon>
        <taxon>Bdelloidea</taxon>
        <taxon>Philodinida</taxon>
        <taxon>Philodinidae</taxon>
        <taxon>Rotaria</taxon>
    </lineage>
</organism>
<feature type="domain" description="Protein kinase" evidence="2">
    <location>
        <begin position="324"/>
        <end position="572"/>
    </location>
</feature>
<dbReference type="PROSITE" id="PS50011">
    <property type="entry name" value="PROTEIN_KINASE_DOM"/>
    <property type="match status" value="1"/>
</dbReference>
<dbReference type="GO" id="GO:0004713">
    <property type="term" value="F:protein tyrosine kinase activity"/>
    <property type="evidence" value="ECO:0007669"/>
    <property type="project" value="InterPro"/>
</dbReference>
<dbReference type="Gene3D" id="1.10.510.10">
    <property type="entry name" value="Transferase(Phosphotransferase) domain 1"/>
    <property type="match status" value="1"/>
</dbReference>